<dbReference type="AlphaFoldDB" id="A0A5N4C8L0"/>
<feature type="region of interest" description="Disordered" evidence="1">
    <location>
        <begin position="27"/>
        <end position="55"/>
    </location>
</feature>
<evidence type="ECO:0000313" key="2">
    <source>
        <dbReference type="EMBL" id="KAB1255238.1"/>
    </source>
</evidence>
<evidence type="ECO:0000256" key="1">
    <source>
        <dbReference type="SAM" id="MobiDB-lite"/>
    </source>
</evidence>
<comment type="caution">
    <text evidence="2">The sequence shown here is derived from an EMBL/GenBank/DDBJ whole genome shotgun (WGS) entry which is preliminary data.</text>
</comment>
<gene>
    <name evidence="2" type="ORF">Cadr_000027845</name>
</gene>
<dbReference type="Proteomes" id="UP000299084">
    <property type="component" value="Unassembled WGS sequence"/>
</dbReference>
<accession>A0A5N4C8L0</accession>
<protein>
    <submittedName>
        <fullName evidence="2">Uncharacterized protein</fullName>
    </submittedName>
</protein>
<organism evidence="2 3">
    <name type="scientific">Camelus dromedarius</name>
    <name type="common">Dromedary</name>
    <name type="synonym">Arabian camel</name>
    <dbReference type="NCBI Taxonomy" id="9838"/>
    <lineage>
        <taxon>Eukaryota</taxon>
        <taxon>Metazoa</taxon>
        <taxon>Chordata</taxon>
        <taxon>Craniata</taxon>
        <taxon>Vertebrata</taxon>
        <taxon>Euteleostomi</taxon>
        <taxon>Mammalia</taxon>
        <taxon>Eutheria</taxon>
        <taxon>Laurasiatheria</taxon>
        <taxon>Artiodactyla</taxon>
        <taxon>Tylopoda</taxon>
        <taxon>Camelidae</taxon>
        <taxon>Camelus</taxon>
    </lineage>
</organism>
<dbReference type="EMBL" id="JWIN03000032">
    <property type="protein sequence ID" value="KAB1255238.1"/>
    <property type="molecule type" value="Genomic_DNA"/>
</dbReference>
<reference evidence="2 3" key="1">
    <citation type="journal article" date="2019" name="Mol. Ecol. Resour.">
        <title>Improving Illumina assemblies with Hi-C and long reads: an example with the North African dromedary.</title>
        <authorList>
            <person name="Elbers J.P."/>
            <person name="Rogers M.F."/>
            <person name="Perelman P.L."/>
            <person name="Proskuryakova A.A."/>
            <person name="Serdyukova N.A."/>
            <person name="Johnson W.E."/>
            <person name="Horin P."/>
            <person name="Corander J."/>
            <person name="Murphy D."/>
            <person name="Burger P.A."/>
        </authorList>
    </citation>
    <scope>NUCLEOTIDE SEQUENCE [LARGE SCALE GENOMIC DNA]</scope>
    <source>
        <strain evidence="2">Drom800</strain>
        <tissue evidence="2">Blood</tissue>
    </source>
</reference>
<keyword evidence="3" id="KW-1185">Reference proteome</keyword>
<name>A0A5N4C8L0_CAMDR</name>
<proteinExistence type="predicted"/>
<evidence type="ECO:0000313" key="3">
    <source>
        <dbReference type="Proteomes" id="UP000299084"/>
    </source>
</evidence>
<sequence>MLSLLWASADEAVDTLPRVQVCSFDPENHAPPLAETATHGHSTGSDPGSLGGEPPFCVMEMTVTAQP</sequence>